<protein>
    <submittedName>
        <fullName evidence="1">Uncharacterized protein</fullName>
    </submittedName>
</protein>
<sequence length="110" mass="11769">MAVDIEHPINVKWVDGYAVISNENKSIDITIDNVALLLNISAVVEDGSTYIIAYHCTATKFDANAEVIGLYAGEVDIVTISKAQLSKIDCGFGIVLELSLANKAISAVKE</sequence>
<dbReference type="EMBL" id="AUSV01000113">
    <property type="protein sequence ID" value="ESP91477.1"/>
    <property type="molecule type" value="Genomic_DNA"/>
</dbReference>
<accession>V4J8A8</accession>
<evidence type="ECO:0000313" key="2">
    <source>
        <dbReference type="Proteomes" id="UP000017820"/>
    </source>
</evidence>
<dbReference type="AlphaFoldDB" id="V4J8A8"/>
<evidence type="ECO:0000313" key="1">
    <source>
        <dbReference type="EMBL" id="ESP91477.1"/>
    </source>
</evidence>
<comment type="caution">
    <text evidence="1">The sequence shown here is derived from an EMBL/GenBank/DDBJ whole genome shotgun (WGS) entry which is preliminary data.</text>
</comment>
<dbReference type="RefSeq" id="WP_023401079.1">
    <property type="nucleotide sequence ID" value="NZ_AUSV01000113.1"/>
</dbReference>
<gene>
    <name evidence="1" type="ORF">PL2TA16_00276</name>
</gene>
<reference evidence="1 2" key="1">
    <citation type="submission" date="2013-07" db="EMBL/GenBank/DDBJ databases">
        <title>Draft genome sequence of Pseudoalteromonas luteoviolacea 2ta16.</title>
        <authorList>
            <person name="Allen E.E."/>
            <person name="Azam F."/>
            <person name="Podell S."/>
        </authorList>
    </citation>
    <scope>NUCLEOTIDE SEQUENCE [LARGE SCALE GENOMIC DNA]</scope>
    <source>
        <strain evidence="1 2">2ta16</strain>
    </source>
</reference>
<name>V4J8A8_PSEL2</name>
<dbReference type="PATRIC" id="fig|1353533.3.peg.4231"/>
<dbReference type="Proteomes" id="UP000017820">
    <property type="component" value="Unassembled WGS sequence"/>
</dbReference>
<organism evidence="1 2">
    <name type="scientific">Pseudoalteromonas luteoviolacea (strain 2ta16)</name>
    <dbReference type="NCBI Taxonomy" id="1353533"/>
    <lineage>
        <taxon>Bacteria</taxon>
        <taxon>Pseudomonadati</taxon>
        <taxon>Pseudomonadota</taxon>
        <taxon>Gammaproteobacteria</taxon>
        <taxon>Alteromonadales</taxon>
        <taxon>Pseudoalteromonadaceae</taxon>
        <taxon>Pseudoalteromonas</taxon>
    </lineage>
</organism>
<proteinExistence type="predicted"/>